<dbReference type="EMBL" id="FUZQ01000007">
    <property type="protein sequence ID" value="SKC77912.1"/>
    <property type="molecule type" value="Genomic_DNA"/>
</dbReference>
<dbReference type="Pfam" id="PF00578">
    <property type="entry name" value="AhpC-TSA"/>
    <property type="match status" value="1"/>
</dbReference>
<evidence type="ECO:0000256" key="3">
    <source>
        <dbReference type="ARBA" id="ARBA00013017"/>
    </source>
</evidence>
<keyword evidence="7" id="KW-1015">Disulfide bond</keyword>
<keyword evidence="6" id="KW-0560">Oxidoreductase</keyword>
<dbReference type="OrthoDB" id="9812811at2"/>
<dbReference type="FunFam" id="3.40.30.10:FF:000007">
    <property type="entry name" value="Thioredoxin-dependent thiol peroxidase"/>
    <property type="match status" value="1"/>
</dbReference>
<protein>
    <recommendedName>
        <fullName evidence="3">thioredoxin-dependent peroxiredoxin</fullName>
        <ecNumber evidence="3">1.11.1.24</ecNumber>
    </recommendedName>
    <alternativeName>
        <fullName evidence="11">Bacterioferritin comigratory protein</fullName>
    </alternativeName>
    <alternativeName>
        <fullName evidence="9">Thioredoxin peroxidase</fullName>
    </alternativeName>
</protein>
<proteinExistence type="inferred from homology"/>
<feature type="domain" description="Thioredoxin" evidence="14">
    <location>
        <begin position="4"/>
        <end position="168"/>
    </location>
</feature>
<dbReference type="EC" id="1.11.1.24" evidence="3"/>
<evidence type="ECO:0000256" key="9">
    <source>
        <dbReference type="ARBA" id="ARBA00032824"/>
    </source>
</evidence>
<comment type="subunit">
    <text evidence="2">Monomer.</text>
</comment>
<name>A0A1T5LPN0_9MICO</name>
<dbReference type="Gene3D" id="3.40.30.10">
    <property type="entry name" value="Glutaredoxin"/>
    <property type="match status" value="1"/>
</dbReference>
<evidence type="ECO:0000256" key="7">
    <source>
        <dbReference type="ARBA" id="ARBA00023157"/>
    </source>
</evidence>
<dbReference type="SUPFAM" id="SSF52833">
    <property type="entry name" value="Thioredoxin-like"/>
    <property type="match status" value="1"/>
</dbReference>
<sequence>MTRLAVGDTAPALELPAVLPDASGTGRTTGTFSLADALAEPGRKGVVVYFYPAAMTPGCTTEACDFRDSLASLQGAGYAVVGVSPDGVDKLATFAERDALTFPLVADTEHTALEAWGAWGEKKNYGKTYVGVIRSTVVVDPEGKVAVAQYNVKATGHVARVRKTLGLD</sequence>
<evidence type="ECO:0000256" key="1">
    <source>
        <dbReference type="ARBA" id="ARBA00003330"/>
    </source>
</evidence>
<dbReference type="PANTHER" id="PTHR42801">
    <property type="entry name" value="THIOREDOXIN-DEPENDENT PEROXIDE REDUCTASE"/>
    <property type="match status" value="1"/>
</dbReference>
<keyword evidence="5" id="KW-0049">Antioxidant</keyword>
<dbReference type="PROSITE" id="PS51352">
    <property type="entry name" value="THIOREDOXIN_2"/>
    <property type="match status" value="1"/>
</dbReference>
<dbReference type="InterPro" id="IPR000866">
    <property type="entry name" value="AhpC/TSA"/>
</dbReference>
<dbReference type="GO" id="GO:0005737">
    <property type="term" value="C:cytoplasm"/>
    <property type="evidence" value="ECO:0007669"/>
    <property type="project" value="TreeGrafter"/>
</dbReference>
<evidence type="ECO:0000256" key="11">
    <source>
        <dbReference type="ARBA" id="ARBA00041373"/>
    </source>
</evidence>
<evidence type="ECO:0000256" key="10">
    <source>
        <dbReference type="ARBA" id="ARBA00038489"/>
    </source>
</evidence>
<evidence type="ECO:0000256" key="8">
    <source>
        <dbReference type="ARBA" id="ARBA00023284"/>
    </source>
</evidence>
<dbReference type="GO" id="GO:0045454">
    <property type="term" value="P:cell redox homeostasis"/>
    <property type="evidence" value="ECO:0007669"/>
    <property type="project" value="TreeGrafter"/>
</dbReference>
<evidence type="ECO:0000256" key="12">
    <source>
        <dbReference type="ARBA" id="ARBA00049091"/>
    </source>
</evidence>
<evidence type="ECO:0000256" key="2">
    <source>
        <dbReference type="ARBA" id="ARBA00011245"/>
    </source>
</evidence>
<evidence type="ECO:0000313" key="15">
    <source>
        <dbReference type="EMBL" id="SKC77912.1"/>
    </source>
</evidence>
<comment type="catalytic activity">
    <reaction evidence="12">
        <text>a hydroperoxide + [thioredoxin]-dithiol = an alcohol + [thioredoxin]-disulfide + H2O</text>
        <dbReference type="Rhea" id="RHEA:62620"/>
        <dbReference type="Rhea" id="RHEA-COMP:10698"/>
        <dbReference type="Rhea" id="RHEA-COMP:10700"/>
        <dbReference type="ChEBI" id="CHEBI:15377"/>
        <dbReference type="ChEBI" id="CHEBI:29950"/>
        <dbReference type="ChEBI" id="CHEBI:30879"/>
        <dbReference type="ChEBI" id="CHEBI:35924"/>
        <dbReference type="ChEBI" id="CHEBI:50058"/>
        <dbReference type="EC" id="1.11.1.24"/>
    </reaction>
</comment>
<feature type="active site" description="Cysteine sulfenic acid (-SOH) intermediate; for peroxidase activity" evidence="13">
    <location>
        <position position="59"/>
    </location>
</feature>
<dbReference type="GO" id="GO:0008379">
    <property type="term" value="F:thioredoxin peroxidase activity"/>
    <property type="evidence" value="ECO:0007669"/>
    <property type="project" value="TreeGrafter"/>
</dbReference>
<comment type="function">
    <text evidence="1">Thiol-specific peroxidase that catalyzes the reduction of hydrogen peroxide and organic hydroperoxides to water and alcohols, respectively. Plays a role in cell protection against oxidative stress by detoxifying peroxides and as sensor of hydrogen peroxide-mediated signaling events.</text>
</comment>
<dbReference type="GO" id="GO:0034599">
    <property type="term" value="P:cellular response to oxidative stress"/>
    <property type="evidence" value="ECO:0007669"/>
    <property type="project" value="TreeGrafter"/>
</dbReference>
<dbReference type="AlphaFoldDB" id="A0A1T5LPN0"/>
<dbReference type="Proteomes" id="UP000189777">
    <property type="component" value="Unassembled WGS sequence"/>
</dbReference>
<keyword evidence="4" id="KW-0575">Peroxidase</keyword>
<evidence type="ECO:0000256" key="5">
    <source>
        <dbReference type="ARBA" id="ARBA00022862"/>
    </source>
</evidence>
<evidence type="ECO:0000256" key="6">
    <source>
        <dbReference type="ARBA" id="ARBA00023002"/>
    </source>
</evidence>
<evidence type="ECO:0000256" key="13">
    <source>
        <dbReference type="PIRSR" id="PIRSR000239-1"/>
    </source>
</evidence>
<evidence type="ECO:0000256" key="4">
    <source>
        <dbReference type="ARBA" id="ARBA00022559"/>
    </source>
</evidence>
<reference evidence="15 16" key="1">
    <citation type="submission" date="2017-02" db="EMBL/GenBank/DDBJ databases">
        <authorList>
            <person name="Peterson S.W."/>
        </authorList>
    </citation>
    <scope>NUCLEOTIDE SEQUENCE [LARGE SCALE GENOMIC DNA]</scope>
    <source>
        <strain evidence="15 16">DSM 21481</strain>
    </source>
</reference>
<evidence type="ECO:0000259" key="14">
    <source>
        <dbReference type="PROSITE" id="PS51352"/>
    </source>
</evidence>
<dbReference type="PANTHER" id="PTHR42801:SF4">
    <property type="entry name" value="AHPC_TSA FAMILY PROTEIN"/>
    <property type="match status" value="1"/>
</dbReference>
<dbReference type="CDD" id="cd03017">
    <property type="entry name" value="PRX_BCP"/>
    <property type="match status" value="1"/>
</dbReference>
<comment type="similarity">
    <text evidence="10">Belongs to the peroxiredoxin family. BCP/PrxQ subfamily.</text>
</comment>
<keyword evidence="16" id="KW-1185">Reference proteome</keyword>
<dbReference type="PIRSF" id="PIRSF000239">
    <property type="entry name" value="AHPC"/>
    <property type="match status" value="1"/>
</dbReference>
<evidence type="ECO:0000313" key="16">
    <source>
        <dbReference type="Proteomes" id="UP000189777"/>
    </source>
</evidence>
<dbReference type="InterPro" id="IPR036249">
    <property type="entry name" value="Thioredoxin-like_sf"/>
</dbReference>
<organism evidence="15 16">
    <name type="scientific">Krasilnikoviella flava</name>
    <dbReference type="NCBI Taxonomy" id="526729"/>
    <lineage>
        <taxon>Bacteria</taxon>
        <taxon>Bacillati</taxon>
        <taxon>Actinomycetota</taxon>
        <taxon>Actinomycetes</taxon>
        <taxon>Micrococcales</taxon>
        <taxon>Promicromonosporaceae</taxon>
        <taxon>Krasilnikoviella</taxon>
    </lineage>
</organism>
<dbReference type="STRING" id="526729.SAMN04324258_3693"/>
<dbReference type="InterPro" id="IPR013766">
    <property type="entry name" value="Thioredoxin_domain"/>
</dbReference>
<dbReference type="RefSeq" id="WP_079576062.1">
    <property type="nucleotide sequence ID" value="NZ_FUZQ01000007.1"/>
</dbReference>
<dbReference type="InterPro" id="IPR024706">
    <property type="entry name" value="Peroxiredoxin_AhpC-typ"/>
</dbReference>
<keyword evidence="8" id="KW-0676">Redox-active center</keyword>
<accession>A0A1T5LPN0</accession>
<gene>
    <name evidence="15" type="ORF">SAMN04324258_3693</name>
</gene>
<dbReference type="InterPro" id="IPR050924">
    <property type="entry name" value="Peroxiredoxin_BCP/PrxQ"/>
</dbReference>